<dbReference type="Gene3D" id="3.40.970.40">
    <property type="entry name" value="fibrinogen binding protein from staphylococcus aureus domain like"/>
    <property type="match status" value="1"/>
</dbReference>
<dbReference type="InterPro" id="IPR051608">
    <property type="entry name" value="RQC_Subunit_NEMF"/>
</dbReference>
<dbReference type="GO" id="GO:0072344">
    <property type="term" value="P:rescue of stalled ribosome"/>
    <property type="evidence" value="ECO:0007669"/>
    <property type="project" value="UniProtKB-UniRule"/>
</dbReference>
<evidence type="ECO:0000259" key="6">
    <source>
        <dbReference type="Pfam" id="PF05670"/>
    </source>
</evidence>
<evidence type="ECO:0000313" key="8">
    <source>
        <dbReference type="Proteomes" id="UP000190042"/>
    </source>
</evidence>
<dbReference type="GO" id="GO:1990112">
    <property type="term" value="C:RQC complex"/>
    <property type="evidence" value="ECO:0007669"/>
    <property type="project" value="TreeGrafter"/>
</dbReference>
<keyword evidence="3 5" id="KW-0694">RNA-binding</keyword>
<reference evidence="8" key="1">
    <citation type="submission" date="2017-02" db="EMBL/GenBank/DDBJ databases">
        <authorList>
            <person name="Varghese N."/>
            <person name="Submissions S."/>
        </authorList>
    </citation>
    <scope>NUCLEOTIDE SEQUENCE [LARGE SCALE GENOMIC DNA]</scope>
    <source>
        <strain evidence="8">DSM 23966</strain>
    </source>
</reference>
<dbReference type="AlphaFoldDB" id="A0A1T4YEP9"/>
<sequence>MAFDGLFTKAIVSELQQLKSGRISKIHQPNSQEIIFQIRANNKNHKLLVSLHPSFSRMQLTNEVLTNPSEPPLFCMVLRKQLEGGMITSIEQQESDRIVSIQVQARNELGDQIERKLVIEIMGRHSNLILLDASRDLIIDSMKHLPPSVNSYRTILPGQPYIPAPPQDKLDPFQVLENEFMDVLPNLQEPRDVVQQFAGFSPLTAAELLYRLQQNQEQPFRVWRSFLDSFNADSMKPTVVENDRKTLFSAVELTHAPGTTQTFSTLSDLLDKVYFARAERERVKSQAIDLERWLSNEITKLENKTKKLQKEQQTAQNLDTLKLYGELLTANNYLMQKGDKEVTVENYYEQGTIVTIPLDPRKSPIDNAQNYFSRYSKAKTALVRIAEQLEKTKEDIEYFEMVRQQVYQASPIDIEEIREELVELGFMRARRSKKKVKPKKPAPEAFVSSTGVPISVGKNNKQNDYLTFKMAARDHVWLHTKDIPGSHVVIHDAEPDAQTIEEAAGLSAYFSKARESSSVPVDYTEIKHVKKPSGAKPGFVIYFEQKTVFVTPDEDLVRKLRK</sequence>
<comment type="subunit">
    <text evidence="5">Associates with stalled 50S ribosomal subunits. Binds to RqcP.</text>
</comment>
<keyword evidence="8" id="KW-1185">Reference proteome</keyword>
<dbReference type="GO" id="GO:0043023">
    <property type="term" value="F:ribosomal large subunit binding"/>
    <property type="evidence" value="ECO:0007669"/>
    <property type="project" value="UniProtKB-UniRule"/>
</dbReference>
<gene>
    <name evidence="5" type="primary">rqcH</name>
    <name evidence="7" type="ORF">SAMN04244570_2450</name>
</gene>
<evidence type="ECO:0000256" key="3">
    <source>
        <dbReference type="ARBA" id="ARBA00022884"/>
    </source>
</evidence>
<dbReference type="FunFam" id="2.30.310.10:FF:000004">
    <property type="entry name" value="Fibronectin-binding protein A"/>
    <property type="match status" value="1"/>
</dbReference>
<comment type="similarity">
    <text evidence="5">Belongs to the NEMF family.</text>
</comment>
<dbReference type="InterPro" id="IPR043682">
    <property type="entry name" value="RqcH_bacterial"/>
</dbReference>
<dbReference type="Pfam" id="PF05833">
    <property type="entry name" value="NFACT_N"/>
    <property type="match status" value="1"/>
</dbReference>
<dbReference type="Pfam" id="PF05670">
    <property type="entry name" value="NFACT-R_1"/>
    <property type="match status" value="1"/>
</dbReference>
<accession>A0A1T4YEP9</accession>
<proteinExistence type="inferred from homology"/>
<dbReference type="InterPro" id="IPR008532">
    <property type="entry name" value="NFACT_RNA-bd"/>
</dbReference>
<evidence type="ECO:0000256" key="1">
    <source>
        <dbReference type="ARBA" id="ARBA00022555"/>
    </source>
</evidence>
<dbReference type="PANTHER" id="PTHR15239:SF6">
    <property type="entry name" value="RIBOSOME QUALITY CONTROL COMPLEX SUBUNIT NEMF"/>
    <property type="match status" value="1"/>
</dbReference>
<dbReference type="EMBL" id="FUYJ01000004">
    <property type="protein sequence ID" value="SKB00266.1"/>
    <property type="molecule type" value="Genomic_DNA"/>
</dbReference>
<dbReference type="Gene3D" id="1.10.8.50">
    <property type="match status" value="1"/>
</dbReference>
<keyword evidence="1 5" id="KW-0820">tRNA-binding</keyword>
<dbReference type="PANTHER" id="PTHR15239">
    <property type="entry name" value="NUCLEAR EXPORT MEDIATOR FACTOR NEMF"/>
    <property type="match status" value="1"/>
</dbReference>
<evidence type="ECO:0000256" key="2">
    <source>
        <dbReference type="ARBA" id="ARBA00022730"/>
    </source>
</evidence>
<dbReference type="RefSeq" id="WP_078817789.1">
    <property type="nucleotide sequence ID" value="NZ_FUYJ01000004.1"/>
</dbReference>
<dbReference type="Gene3D" id="2.30.310.10">
    <property type="entry name" value="ibrinogen binding protein from staphylococcus aureus domain"/>
    <property type="match status" value="1"/>
</dbReference>
<dbReference type="GO" id="GO:0019843">
    <property type="term" value="F:rRNA binding"/>
    <property type="evidence" value="ECO:0007669"/>
    <property type="project" value="UniProtKB-UniRule"/>
</dbReference>
<name>A0A1T4YEP9_9BACL</name>
<evidence type="ECO:0000313" key="7">
    <source>
        <dbReference type="EMBL" id="SKB00266.1"/>
    </source>
</evidence>
<evidence type="ECO:0000256" key="4">
    <source>
        <dbReference type="ARBA" id="ARBA00022917"/>
    </source>
</evidence>
<feature type="coiled-coil region" evidence="5">
    <location>
        <begin position="291"/>
        <end position="321"/>
    </location>
</feature>
<feature type="domain" description="NFACT RNA-binding" evidence="6">
    <location>
        <begin position="446"/>
        <end position="534"/>
    </location>
</feature>
<keyword evidence="5" id="KW-0175">Coiled coil</keyword>
<organism evidence="7 8">
    <name type="scientific">Sporosarcina newyorkensis</name>
    <dbReference type="NCBI Taxonomy" id="759851"/>
    <lineage>
        <taxon>Bacteria</taxon>
        <taxon>Bacillati</taxon>
        <taxon>Bacillota</taxon>
        <taxon>Bacilli</taxon>
        <taxon>Bacillales</taxon>
        <taxon>Caryophanaceae</taxon>
        <taxon>Sporosarcina</taxon>
    </lineage>
</organism>
<keyword evidence="2 5" id="KW-0699">rRNA-binding</keyword>
<dbReference type="Proteomes" id="UP000190042">
    <property type="component" value="Unassembled WGS sequence"/>
</dbReference>
<dbReference type="HAMAP" id="MF_00844_B">
    <property type="entry name" value="RqcH_B"/>
    <property type="match status" value="1"/>
</dbReference>
<protein>
    <recommendedName>
        <fullName evidence="5">Rqc2 homolog RqcH</fullName>
        <shortName evidence="5">RqcH</shortName>
    </recommendedName>
</protein>
<keyword evidence="4 5" id="KW-0648">Protein biosynthesis</keyword>
<comment type="function">
    <text evidence="5">Key component of the ribosome quality control system (RQC), a ribosome-associated complex that mediates the extraction of incompletely synthesized nascent chains from stalled ribosomes and their subsequent degradation. RqcH recruits Ala-charged tRNA, and with RqcP directs the elongation of stalled nascent chains on 50S ribosomal subunits, leading to non-templated C-terminal alanine extensions (Ala tail). The Ala tail promotes nascent chain degradation. May add between 1 and at least 8 Ala residues. Binds to stalled 50S ribosomal subunits.</text>
</comment>
<dbReference type="GO" id="GO:0000049">
    <property type="term" value="F:tRNA binding"/>
    <property type="evidence" value="ECO:0007669"/>
    <property type="project" value="UniProtKB-UniRule"/>
</dbReference>
<evidence type="ECO:0000256" key="5">
    <source>
        <dbReference type="HAMAP-Rule" id="MF_00844"/>
    </source>
</evidence>